<gene>
    <name evidence="1" type="ORF">ACFQ4R_09255</name>
</gene>
<comment type="caution">
    <text evidence="1">The sequence shown here is derived from an EMBL/GenBank/DDBJ whole genome shotgun (WGS) entry which is preliminary data.</text>
</comment>
<dbReference type="RefSeq" id="WP_125650045.1">
    <property type="nucleotide sequence ID" value="NZ_JBHTOH010000087.1"/>
</dbReference>
<protein>
    <recommendedName>
        <fullName evidence="3">SAM-dependent methyltransferase</fullName>
    </recommendedName>
</protein>
<evidence type="ECO:0000313" key="1">
    <source>
        <dbReference type="EMBL" id="MFD1411771.1"/>
    </source>
</evidence>
<evidence type="ECO:0000313" key="2">
    <source>
        <dbReference type="Proteomes" id="UP001597191"/>
    </source>
</evidence>
<dbReference type="EMBL" id="JBHTOH010000087">
    <property type="protein sequence ID" value="MFD1411771.1"/>
    <property type="molecule type" value="Genomic_DNA"/>
</dbReference>
<proteinExistence type="predicted"/>
<organism evidence="1 2">
    <name type="scientific">Lapidilactobacillus gannanensis</name>
    <dbReference type="NCBI Taxonomy" id="2486002"/>
    <lineage>
        <taxon>Bacteria</taxon>
        <taxon>Bacillati</taxon>
        <taxon>Bacillota</taxon>
        <taxon>Bacilli</taxon>
        <taxon>Lactobacillales</taxon>
        <taxon>Lactobacillaceae</taxon>
        <taxon>Lapidilactobacillus</taxon>
    </lineage>
</organism>
<accession>A0ABW4BPR3</accession>
<reference evidence="2" key="1">
    <citation type="journal article" date="2019" name="Int. J. Syst. Evol. Microbiol.">
        <title>The Global Catalogue of Microorganisms (GCM) 10K type strain sequencing project: providing services to taxonomists for standard genome sequencing and annotation.</title>
        <authorList>
            <consortium name="The Broad Institute Genomics Platform"/>
            <consortium name="The Broad Institute Genome Sequencing Center for Infectious Disease"/>
            <person name="Wu L."/>
            <person name="Ma J."/>
        </authorList>
    </citation>
    <scope>NUCLEOTIDE SEQUENCE [LARGE SCALE GENOMIC DNA]</scope>
    <source>
        <strain evidence="2">CCM 8937</strain>
    </source>
</reference>
<evidence type="ECO:0008006" key="3">
    <source>
        <dbReference type="Google" id="ProtNLM"/>
    </source>
</evidence>
<name>A0ABW4BPR3_9LACO</name>
<keyword evidence="2" id="KW-1185">Reference proteome</keyword>
<dbReference type="Proteomes" id="UP001597191">
    <property type="component" value="Unassembled WGS sequence"/>
</dbReference>
<sequence>MDYLKQLRQASQPYQTNISLQTQLAEIQRACHELAAGQLLSRPLPPLQLTDDDWWEFLRLGAQQQICPEQIQRDYQQCQHLLRNCRKYLQYHYGQWTLISQQALRVWTKHWPFRRYLELMAGDGRLARGLTARGQAVIATDSLTWQQENQTGRQLFFPVQKLTAQEAVQQIGPQVDAIILAWSPNNDPIDWVLRQQIAALPNQPDLIVIGEKFGVTNSELFWRTEPAQFSAQMLQLRRYLPATSDGVQEAIYLYRATAKGGRDQK</sequence>